<evidence type="ECO:0000256" key="3">
    <source>
        <dbReference type="ARBA" id="ARBA00022692"/>
    </source>
</evidence>
<name>A0A837G5N0_9VIBR</name>
<sequence length="301" mass="33835">MILALVVIWCLTVAFSLHYYSQRRNVKRRLSKYIPEAGTSHLSSIVKSRQSGGRVREFLYRTDALLPRQDKLLLALSAFALPLGTIFWLQALAWYWQTAVVLVCFGVLFCALFVVRRKKQIEEFDTNIVQVLGLVSRAVSAGLSVPQAIEQVANSQTGLLGREFALITDNLALGISLRQTLDEACTRLPYRTFRYFSVALILNQSNGGQLREILHNLSRTMHDNRAMLKKVKSMTAEPRMTAKFLSLLPLLLVAVVAWIDVSLFELLVYTESGQSILIYCAASIAFGGFTLHSLTKNRKFS</sequence>
<proteinExistence type="predicted"/>
<keyword evidence="4" id="KW-1133">Transmembrane helix</keyword>
<reference evidence="6" key="1">
    <citation type="journal article" date="2015" name="BMC Genomics">
        <title>Genome mining reveals unlocked bioactive potential of marine Gram-negative bacteria.</title>
        <authorList>
            <person name="Machado H."/>
            <person name="Sonnenschein E.C."/>
            <person name="Melchiorsen J."/>
            <person name="Gram L."/>
        </authorList>
    </citation>
    <scope>NUCLEOTIDE SEQUENCE</scope>
    <source>
        <strain evidence="6">S2052</strain>
    </source>
</reference>
<evidence type="ECO:0000256" key="4">
    <source>
        <dbReference type="ARBA" id="ARBA00022989"/>
    </source>
</evidence>
<dbReference type="Gene3D" id="1.20.81.30">
    <property type="entry name" value="Type II secretion system (T2SS), domain F"/>
    <property type="match status" value="1"/>
</dbReference>
<dbReference type="Pfam" id="PF00482">
    <property type="entry name" value="T2SSF"/>
    <property type="match status" value="1"/>
</dbReference>
<evidence type="ECO:0000256" key="5">
    <source>
        <dbReference type="ARBA" id="ARBA00023136"/>
    </source>
</evidence>
<evidence type="ECO:0000256" key="1">
    <source>
        <dbReference type="ARBA" id="ARBA00004651"/>
    </source>
</evidence>
<evidence type="ECO:0000256" key="2">
    <source>
        <dbReference type="ARBA" id="ARBA00022475"/>
    </source>
</evidence>
<keyword evidence="5" id="KW-0472">Membrane</keyword>
<dbReference type="EMBL" id="JXXR01000016">
    <property type="protein sequence ID" value="KJY71424.1"/>
    <property type="molecule type" value="Genomic_DNA"/>
</dbReference>
<comment type="caution">
    <text evidence="6">The sequence shown here is derived from an EMBL/GenBank/DDBJ whole genome shotgun (WGS) entry which is preliminary data.</text>
</comment>
<dbReference type="InterPro" id="IPR042094">
    <property type="entry name" value="T2SS_GspF_sf"/>
</dbReference>
<keyword evidence="3" id="KW-0812">Transmembrane</keyword>
<accession>A0A837G5N0</accession>
<dbReference type="GO" id="GO:0005886">
    <property type="term" value="C:plasma membrane"/>
    <property type="evidence" value="ECO:0007669"/>
    <property type="project" value="UniProtKB-SubCell"/>
</dbReference>
<protein>
    <submittedName>
        <fullName evidence="6">Pilus assembly protein TadB</fullName>
    </submittedName>
</protein>
<dbReference type="InterPro" id="IPR018076">
    <property type="entry name" value="T2SS_GspF_dom"/>
</dbReference>
<dbReference type="PANTHER" id="PTHR35007">
    <property type="entry name" value="INTEGRAL MEMBRANE PROTEIN-RELATED"/>
    <property type="match status" value="1"/>
</dbReference>
<gene>
    <name evidence="6" type="ORF">TW71_15565</name>
</gene>
<comment type="subcellular location">
    <subcellularLocation>
        <location evidence="1">Cell membrane</location>
        <topology evidence="1">Multi-pass membrane protein</topology>
    </subcellularLocation>
</comment>
<dbReference type="PANTHER" id="PTHR35007:SF1">
    <property type="entry name" value="PILUS ASSEMBLY PROTEIN"/>
    <property type="match status" value="1"/>
</dbReference>
<evidence type="ECO:0000313" key="6">
    <source>
        <dbReference type="EMBL" id="KJY71424.1"/>
    </source>
</evidence>
<keyword evidence="2" id="KW-1003">Cell membrane</keyword>
<dbReference type="AlphaFoldDB" id="A0A837G5N0"/>
<dbReference type="RefSeq" id="WP_045986498.1">
    <property type="nucleotide sequence ID" value="NZ_CP063052.1"/>
</dbReference>
<organism evidence="6">
    <name type="scientific">Vibrio coralliilyticus</name>
    <dbReference type="NCBI Taxonomy" id="190893"/>
    <lineage>
        <taxon>Bacteria</taxon>
        <taxon>Pseudomonadati</taxon>
        <taxon>Pseudomonadota</taxon>
        <taxon>Gammaproteobacteria</taxon>
        <taxon>Vibrionales</taxon>
        <taxon>Vibrionaceae</taxon>
        <taxon>Vibrio</taxon>
    </lineage>
</organism>